<evidence type="ECO:0000313" key="4">
    <source>
        <dbReference type="Proteomes" id="UP000515151"/>
    </source>
</evidence>
<feature type="region of interest" description="Disordered" evidence="2">
    <location>
        <begin position="256"/>
        <end position="288"/>
    </location>
</feature>
<dbReference type="Pfam" id="PF10539">
    <property type="entry name" value="Dev_Cell_Death"/>
    <property type="match status" value="1"/>
</dbReference>
<feature type="compositionally biased region" description="Polar residues" evidence="2">
    <location>
        <begin position="14"/>
        <end position="23"/>
    </location>
</feature>
<dbReference type="Pfam" id="PF01344">
    <property type="entry name" value="Kelch_1"/>
    <property type="match status" value="4"/>
</dbReference>
<dbReference type="SUPFAM" id="SSF117281">
    <property type="entry name" value="Kelch motif"/>
    <property type="match status" value="1"/>
</dbReference>
<dbReference type="GO" id="GO:0034976">
    <property type="term" value="P:response to endoplasmic reticulum stress"/>
    <property type="evidence" value="ECO:0007669"/>
    <property type="project" value="InterPro"/>
</dbReference>
<dbReference type="Proteomes" id="UP000515151">
    <property type="component" value="Chromosome 1"/>
</dbReference>
<protein>
    <submittedName>
        <fullName evidence="5 6">Uncharacterized protein LOC116193038 isoform X1</fullName>
    </submittedName>
</protein>
<evidence type="ECO:0000313" key="5">
    <source>
        <dbReference type="RefSeq" id="XP_031377627.1"/>
    </source>
</evidence>
<name>A0A6P8C513_PUNGR</name>
<sequence length="711" mass="78864">MGAGRKTETVHVHTGNSPSTGAPYGLNTSTSHRNLSKGNLGGVIFGCKNSTMKDCLSKQLFGLPYGHFAYVKNIQPGLPLFLFNYSDRKLHGIFEAASPGILNIDPYGWTDGSDRTPYPAQVQVRVRLHCQPLSEDQFKPIISDNYYTANHFWFELDHAQTSKLISLLASLAIASSSSIPQQSVRRRNISAVLPPREFREGVEKLMVMPADPENINQFSGISDYLDDFPPLGEDNQSLDSHWQMKLKDIALNQEHQDLHSEDESEDAPSLENVSLEAPNSLKEKNEEKLQSSLDYPAIIDKLIQELGELKAYSIEQTSKLSHLEEKLAKAETEIQRQKDRCSKLESMIDPSSQSTLESTIEPINEQHLDIRESIFLLGGYDSLSWLSTMDSYFPSHNVIKSLKPMNSVRSYASVAKLNEELYVFGGGDGHSWYETVDCYSVAENTWTSKPSLNLSRGSLGGAVLNDNIFALGGGNGLDCFSEVEMLDLDIGKWIFTRSMLQKRFALAAVELNGMIYATGGYDGNSYLNSAERFDPREYSWTRIPSMNSRRGCHSLVVLNEKLYALGGFDGTAMVPSVEIFDPRLGSWIVGEPMNCSRGYSAAADLDGSIYVIGGVRADESIADTTLVADIPLLVPRHGRSSATRKVRVGEKLFPLRLARDVFCRLSFCERNSKGVKVFLTCKGSKVSIDSYLNGVAGYGSEKCTWDENYAL</sequence>
<reference evidence="4" key="1">
    <citation type="journal article" date="2020" name="Plant Biotechnol. J.">
        <title>The pomegranate (Punica granatum L.) draft genome dissects genetic divergence between soft- and hard-seeded cultivars.</title>
        <authorList>
            <person name="Luo X."/>
            <person name="Li H."/>
            <person name="Wu Z."/>
            <person name="Yao W."/>
            <person name="Zhao P."/>
            <person name="Cao D."/>
            <person name="Yu H."/>
            <person name="Li K."/>
            <person name="Poudel K."/>
            <person name="Zhao D."/>
            <person name="Zhang F."/>
            <person name="Xia X."/>
            <person name="Chen L."/>
            <person name="Wang Q."/>
            <person name="Jing D."/>
            <person name="Cao S."/>
        </authorList>
    </citation>
    <scope>NUCLEOTIDE SEQUENCE [LARGE SCALE GENOMIC DNA]</scope>
</reference>
<dbReference type="RefSeq" id="XP_031377627.1">
    <property type="nucleotide sequence ID" value="XM_031521767.1"/>
</dbReference>
<dbReference type="AlphaFoldDB" id="A0A6P8C513"/>
<dbReference type="GeneID" id="116193038"/>
<evidence type="ECO:0000256" key="2">
    <source>
        <dbReference type="SAM" id="MobiDB-lite"/>
    </source>
</evidence>
<dbReference type="RefSeq" id="XP_031377629.1">
    <property type="nucleotide sequence ID" value="XM_031521769.1"/>
</dbReference>
<feature type="coiled-coil region" evidence="1">
    <location>
        <begin position="313"/>
        <end position="347"/>
    </location>
</feature>
<feature type="compositionally biased region" description="Basic and acidic residues" evidence="2">
    <location>
        <begin position="1"/>
        <end position="11"/>
    </location>
</feature>
<dbReference type="PANTHER" id="PTHR46034">
    <property type="match status" value="1"/>
</dbReference>
<gene>
    <name evidence="5 6" type="primary">LOC116193038</name>
</gene>
<dbReference type="PANTHER" id="PTHR46034:SF7">
    <property type="entry name" value="INFLUENZA VIRUS NS1A-BINDING PROTEIN"/>
    <property type="match status" value="1"/>
</dbReference>
<accession>A0A6P8C513</accession>
<dbReference type="InterPro" id="IPR044832">
    <property type="entry name" value="NRP-like"/>
</dbReference>
<keyword evidence="1" id="KW-0175">Coiled coil</keyword>
<dbReference type="InterPro" id="IPR013989">
    <property type="entry name" value="Dev_and_cell_death_domain"/>
</dbReference>
<feature type="region of interest" description="Disordered" evidence="2">
    <location>
        <begin position="1"/>
        <end position="23"/>
    </location>
</feature>
<dbReference type="SMART" id="SM00767">
    <property type="entry name" value="DCD"/>
    <property type="match status" value="1"/>
</dbReference>
<proteinExistence type="predicted"/>
<feature type="domain" description="DCD" evidence="3">
    <location>
        <begin position="38"/>
        <end position="170"/>
    </location>
</feature>
<dbReference type="OrthoDB" id="45365at2759"/>
<organism evidence="4 6">
    <name type="scientific">Punica granatum</name>
    <name type="common">Pomegranate</name>
    <dbReference type="NCBI Taxonomy" id="22663"/>
    <lineage>
        <taxon>Eukaryota</taxon>
        <taxon>Viridiplantae</taxon>
        <taxon>Streptophyta</taxon>
        <taxon>Embryophyta</taxon>
        <taxon>Tracheophyta</taxon>
        <taxon>Spermatophyta</taxon>
        <taxon>Magnoliopsida</taxon>
        <taxon>eudicotyledons</taxon>
        <taxon>Gunneridae</taxon>
        <taxon>Pentapetalae</taxon>
        <taxon>rosids</taxon>
        <taxon>malvids</taxon>
        <taxon>Myrtales</taxon>
        <taxon>Lythraceae</taxon>
        <taxon>Punica</taxon>
    </lineage>
</organism>
<dbReference type="PROSITE" id="PS51222">
    <property type="entry name" value="DCD"/>
    <property type="match status" value="1"/>
</dbReference>
<evidence type="ECO:0000256" key="1">
    <source>
        <dbReference type="SAM" id="Coils"/>
    </source>
</evidence>
<dbReference type="InterPro" id="IPR006652">
    <property type="entry name" value="Kelch_1"/>
</dbReference>
<evidence type="ECO:0000313" key="6">
    <source>
        <dbReference type="RefSeq" id="XP_031377629.1"/>
    </source>
</evidence>
<dbReference type="SMART" id="SM00612">
    <property type="entry name" value="Kelch"/>
    <property type="match status" value="5"/>
</dbReference>
<reference evidence="5 6" key="2">
    <citation type="submission" date="2025-04" db="UniProtKB">
        <authorList>
            <consortium name="RefSeq"/>
        </authorList>
    </citation>
    <scope>IDENTIFICATION</scope>
    <source>
        <tissue evidence="5 6">Leaf</tissue>
    </source>
</reference>
<keyword evidence="4" id="KW-1185">Reference proteome</keyword>
<dbReference type="InterPro" id="IPR015915">
    <property type="entry name" value="Kelch-typ_b-propeller"/>
</dbReference>
<dbReference type="Gene3D" id="2.120.10.80">
    <property type="entry name" value="Kelch-type beta propeller"/>
    <property type="match status" value="1"/>
</dbReference>
<evidence type="ECO:0000259" key="3">
    <source>
        <dbReference type="PROSITE" id="PS51222"/>
    </source>
</evidence>